<dbReference type="AlphaFoldDB" id="A0A9W9G925"/>
<evidence type="ECO:0000256" key="11">
    <source>
        <dbReference type="ARBA" id="ARBA00022692"/>
    </source>
</evidence>
<dbReference type="GO" id="GO:0016117">
    <property type="term" value="P:carotenoid biosynthetic process"/>
    <property type="evidence" value="ECO:0007669"/>
    <property type="project" value="UniProtKB-KW"/>
</dbReference>
<evidence type="ECO:0000256" key="4">
    <source>
        <dbReference type="ARBA" id="ARBA00005172"/>
    </source>
</evidence>
<evidence type="ECO:0000256" key="15">
    <source>
        <dbReference type="ARBA" id="ARBA00023235"/>
    </source>
</evidence>
<evidence type="ECO:0000256" key="19">
    <source>
        <dbReference type="SAM" id="Phobius"/>
    </source>
</evidence>
<keyword evidence="11 19" id="KW-0812">Transmembrane</keyword>
<feature type="transmembrane region" description="Helical" evidence="19">
    <location>
        <begin position="37"/>
        <end position="55"/>
    </location>
</feature>
<dbReference type="InterPro" id="IPR017825">
    <property type="entry name" value="Lycopene_cyclase_dom"/>
</dbReference>
<keyword evidence="22" id="KW-1185">Reference proteome</keyword>
<dbReference type="PROSITE" id="PS01045">
    <property type="entry name" value="SQUALEN_PHYTOEN_SYN_2"/>
    <property type="match status" value="1"/>
</dbReference>
<comment type="catalytic activity">
    <reaction evidence="18">
        <text>all-trans-lycopene = gamma-carotene</text>
        <dbReference type="Rhea" id="RHEA:32219"/>
        <dbReference type="ChEBI" id="CHEBI:15948"/>
        <dbReference type="ChEBI" id="CHEBI:27740"/>
        <dbReference type="EC" id="5.5.1.19"/>
    </reaction>
</comment>
<feature type="transmembrane region" description="Helical" evidence="19">
    <location>
        <begin position="75"/>
        <end position="96"/>
    </location>
</feature>
<feature type="transmembrane region" description="Helical" evidence="19">
    <location>
        <begin position="6"/>
        <end position="25"/>
    </location>
</feature>
<dbReference type="EC" id="5.5.1.19" evidence="7"/>
<dbReference type="InterPro" id="IPR008949">
    <property type="entry name" value="Isoprenoid_synthase_dom_sf"/>
</dbReference>
<dbReference type="EMBL" id="JAPQKH010000002">
    <property type="protein sequence ID" value="KAJ5113870.1"/>
    <property type="molecule type" value="Genomic_DNA"/>
</dbReference>
<evidence type="ECO:0000256" key="18">
    <source>
        <dbReference type="ARBA" id="ARBA00029335"/>
    </source>
</evidence>
<evidence type="ECO:0000256" key="1">
    <source>
        <dbReference type="ARBA" id="ARBA00001805"/>
    </source>
</evidence>
<evidence type="ECO:0000256" key="14">
    <source>
        <dbReference type="ARBA" id="ARBA00023136"/>
    </source>
</evidence>
<dbReference type="SUPFAM" id="SSF48576">
    <property type="entry name" value="Terpenoid synthases"/>
    <property type="match status" value="1"/>
</dbReference>
<dbReference type="NCBIfam" id="TIGR03462">
    <property type="entry name" value="CarR_dom_SF"/>
    <property type="match status" value="2"/>
</dbReference>
<protein>
    <recommendedName>
        <fullName evidence="9">Bifunctional lycopene cyclase/phytoene synthase</fullName>
        <ecNumber evidence="8">2.5.1.32</ecNumber>
        <ecNumber evidence="7">5.5.1.19</ecNumber>
    </recommendedName>
</protein>
<keyword evidence="10" id="KW-0808">Transferase</keyword>
<dbReference type="SFLD" id="SFLDG01212">
    <property type="entry name" value="Phytoene_synthase_like"/>
    <property type="match status" value="1"/>
</dbReference>
<dbReference type="Pfam" id="PF18916">
    <property type="entry name" value="Lycopene_cyc"/>
    <property type="match status" value="1"/>
</dbReference>
<comment type="pathway">
    <text evidence="4">Carotenoid biosynthesis; phytoene biosynthesis; all-trans-phytoene from geranylgeranyl diphosphate: step 1/1.</text>
</comment>
<comment type="caution">
    <text evidence="21">The sequence shown here is derived from an EMBL/GenBank/DDBJ whole genome shotgun (WGS) entry which is preliminary data.</text>
</comment>
<keyword evidence="16" id="KW-0511">Multifunctional enzyme</keyword>
<dbReference type="GO" id="GO:0016020">
    <property type="term" value="C:membrane"/>
    <property type="evidence" value="ECO:0007669"/>
    <property type="project" value="UniProtKB-SubCell"/>
</dbReference>
<dbReference type="Proteomes" id="UP001149165">
    <property type="component" value="Unassembled WGS sequence"/>
</dbReference>
<dbReference type="InterPro" id="IPR044843">
    <property type="entry name" value="Trans_IPPS_bact-type"/>
</dbReference>
<evidence type="ECO:0000256" key="9">
    <source>
        <dbReference type="ARBA" id="ARBA00018909"/>
    </source>
</evidence>
<evidence type="ECO:0000256" key="6">
    <source>
        <dbReference type="ARBA" id="ARBA00008406"/>
    </source>
</evidence>
<evidence type="ECO:0000313" key="22">
    <source>
        <dbReference type="Proteomes" id="UP001149165"/>
    </source>
</evidence>
<dbReference type="SFLD" id="SFLDG01018">
    <property type="entry name" value="Squalene/Phytoene_Synthase_Lik"/>
    <property type="match status" value="1"/>
</dbReference>
<keyword evidence="14 19" id="KW-0472">Membrane</keyword>
<dbReference type="PANTHER" id="PTHR31480">
    <property type="entry name" value="BIFUNCTIONAL LYCOPENE CYCLASE/PHYTOENE SYNTHASE"/>
    <property type="match status" value="1"/>
</dbReference>
<gene>
    <name evidence="21" type="ORF">N7456_002404</name>
</gene>
<evidence type="ECO:0000259" key="20">
    <source>
        <dbReference type="Pfam" id="PF18916"/>
    </source>
</evidence>
<comment type="subcellular location">
    <subcellularLocation>
        <location evidence="2">Membrane</location>
        <topology evidence="2">Multi-pass membrane protein</topology>
    </subcellularLocation>
</comment>
<comment type="catalytic activity">
    <reaction evidence="1">
        <text>2 (2E,6E,10E)-geranylgeranyl diphosphate = 15-cis-phytoene + 2 diphosphate</text>
        <dbReference type="Rhea" id="RHEA:34475"/>
        <dbReference type="ChEBI" id="CHEBI:27787"/>
        <dbReference type="ChEBI" id="CHEBI:33019"/>
        <dbReference type="ChEBI" id="CHEBI:58756"/>
        <dbReference type="EC" id="2.5.1.32"/>
    </reaction>
</comment>
<dbReference type="InterPro" id="IPR002060">
    <property type="entry name" value="Squ/phyt_synthse"/>
</dbReference>
<evidence type="ECO:0000256" key="2">
    <source>
        <dbReference type="ARBA" id="ARBA00004141"/>
    </source>
</evidence>
<name>A0A9W9G925_9EURO</name>
<feature type="domain" description="Lycopene cyclase" evidence="20">
    <location>
        <begin position="6"/>
        <end position="94"/>
    </location>
</feature>
<comment type="catalytic activity">
    <reaction evidence="17">
        <text>gamma-carotene = all-trans-beta-carotene</text>
        <dbReference type="Rhea" id="RHEA:32239"/>
        <dbReference type="ChEBI" id="CHEBI:17579"/>
        <dbReference type="ChEBI" id="CHEBI:27740"/>
        <dbReference type="EC" id="5.5.1.19"/>
    </reaction>
</comment>
<comment type="similarity">
    <text evidence="6">In the C-terminal section; belongs to the phytoene/squalene synthase family.</text>
</comment>
<evidence type="ECO:0000256" key="8">
    <source>
        <dbReference type="ARBA" id="ARBA00012396"/>
    </source>
</evidence>
<evidence type="ECO:0000256" key="7">
    <source>
        <dbReference type="ARBA" id="ARBA00012242"/>
    </source>
</evidence>
<reference evidence="21" key="1">
    <citation type="submission" date="2022-11" db="EMBL/GenBank/DDBJ databases">
        <authorList>
            <person name="Petersen C."/>
        </authorList>
    </citation>
    <scope>NUCLEOTIDE SEQUENCE</scope>
    <source>
        <strain evidence="21">IBT 30069</strain>
    </source>
</reference>
<evidence type="ECO:0000256" key="17">
    <source>
        <dbReference type="ARBA" id="ARBA00029313"/>
    </source>
</evidence>
<accession>A0A9W9G925</accession>
<dbReference type="Gene3D" id="1.10.600.10">
    <property type="entry name" value="Farnesyl Diphosphate Synthase"/>
    <property type="match status" value="1"/>
</dbReference>
<evidence type="ECO:0000256" key="3">
    <source>
        <dbReference type="ARBA" id="ARBA00005089"/>
    </source>
</evidence>
<dbReference type="SFLD" id="SFLDS00005">
    <property type="entry name" value="Isoprenoid_Synthase_Type_I"/>
    <property type="match status" value="1"/>
</dbReference>
<feature type="transmembrane region" description="Helical" evidence="19">
    <location>
        <begin position="143"/>
        <end position="161"/>
    </location>
</feature>
<dbReference type="EC" id="2.5.1.32" evidence="8"/>
<evidence type="ECO:0000256" key="16">
    <source>
        <dbReference type="ARBA" id="ARBA00023268"/>
    </source>
</evidence>
<evidence type="ECO:0000313" key="21">
    <source>
        <dbReference type="EMBL" id="KAJ5113870.1"/>
    </source>
</evidence>
<organism evidence="21 22">
    <name type="scientific">Penicillium angulare</name>
    <dbReference type="NCBI Taxonomy" id="116970"/>
    <lineage>
        <taxon>Eukaryota</taxon>
        <taxon>Fungi</taxon>
        <taxon>Dikarya</taxon>
        <taxon>Ascomycota</taxon>
        <taxon>Pezizomycotina</taxon>
        <taxon>Eurotiomycetes</taxon>
        <taxon>Eurotiomycetidae</taxon>
        <taxon>Eurotiales</taxon>
        <taxon>Aspergillaceae</taxon>
        <taxon>Penicillium</taxon>
    </lineage>
</organism>
<comment type="similarity">
    <text evidence="5">In the N-terminal section; belongs to the lycopene beta-cyclase family.</text>
</comment>
<dbReference type="InterPro" id="IPR019845">
    <property type="entry name" value="Squalene/phytoene_synthase_CS"/>
</dbReference>
<evidence type="ECO:0000256" key="10">
    <source>
        <dbReference type="ARBA" id="ARBA00022679"/>
    </source>
</evidence>
<keyword evidence="15" id="KW-0413">Isomerase</keyword>
<feature type="transmembrane region" description="Helical" evidence="19">
    <location>
        <begin position="173"/>
        <end position="192"/>
    </location>
</feature>
<dbReference type="OrthoDB" id="6600518at2759"/>
<dbReference type="Pfam" id="PF00494">
    <property type="entry name" value="SQS_PSY"/>
    <property type="match status" value="1"/>
</dbReference>
<feature type="transmembrane region" description="Helical" evidence="19">
    <location>
        <begin position="117"/>
        <end position="137"/>
    </location>
</feature>
<evidence type="ECO:0000256" key="5">
    <source>
        <dbReference type="ARBA" id="ARBA00008247"/>
    </source>
</evidence>
<reference evidence="21" key="2">
    <citation type="journal article" date="2023" name="IMA Fungus">
        <title>Comparative genomic study of the Penicillium genus elucidates a diverse pangenome and 15 lateral gene transfer events.</title>
        <authorList>
            <person name="Petersen C."/>
            <person name="Sorensen T."/>
            <person name="Nielsen M.R."/>
            <person name="Sondergaard T.E."/>
            <person name="Sorensen J.L."/>
            <person name="Fitzpatrick D.A."/>
            <person name="Frisvad J.C."/>
            <person name="Nielsen K.L."/>
        </authorList>
    </citation>
    <scope>NUCLEOTIDE SEQUENCE</scope>
    <source>
        <strain evidence="21">IBT 30069</strain>
    </source>
</reference>
<feature type="transmembrane region" description="Helical" evidence="19">
    <location>
        <begin position="218"/>
        <end position="239"/>
    </location>
</feature>
<comment type="pathway">
    <text evidence="3">Carotenoid biosynthesis; beta-carotene biosynthesis.</text>
</comment>
<dbReference type="GO" id="GO:0004311">
    <property type="term" value="F:geranylgeranyl diphosphate synthase activity"/>
    <property type="evidence" value="ECO:0007669"/>
    <property type="project" value="InterPro"/>
</dbReference>
<dbReference type="GO" id="GO:0045436">
    <property type="term" value="F:lycopene beta cyclase activity"/>
    <property type="evidence" value="ECO:0007669"/>
    <property type="project" value="UniProtKB-ARBA"/>
</dbReference>
<sequence>MGFDYWLVHVIWTIPPAILLTAAYWPFFTRTEITQIVILINIAVCATIPWDSYLIRNRIWTYPDNAVIGITIFEIPIEEVFFFIIQTYCTSLLYVIQRKRLVLPVYLLPRSGALARRVGSAAITGGIAVNAACLIFQGQFTYLGLILIWALPVITLQWSFCRAFLCELPRKPILASILLPTFYLWIVDFVSLRRGTWVIEQGTKLDIRLGGFLDFEEAIFFLMSNVMVVFGMVAMDHAIALEQYDMLMSETSKRSWKSLGRASWSYLTAKRSQLNVGFLEGLYAAVKKLSEKSQSMYLGSAMFQDGLRVDLIFLYSFCRVLDDLVDEAPTPEKAKDSIQQASQLLNYRWSSKRPAAPLYDYQPIEADGIDQNVSSQLLSSIALLPASRLSLSPILELLAGFEMDLGFSVDEQRFPIASEVDLEQYAQRVAGTVAVSLLKLVFHHYPDSGIPSAAQEKTILAGERMGQALQYINIARDIKRDAAINRVYLPSSWLEQEGLEPRDVIENPDDPRLAKLEERMINKAEKLHESSVQAIDKLPREVRGPVKTTVESYMMIGEMVRKRRLSSRMTEEKLKVPLWRRLSLAWREMYANTY</sequence>
<proteinExistence type="inferred from homology"/>
<evidence type="ECO:0000256" key="13">
    <source>
        <dbReference type="ARBA" id="ARBA00022989"/>
    </source>
</evidence>
<dbReference type="GO" id="GO:0016872">
    <property type="term" value="F:intramolecular lyase activity"/>
    <property type="evidence" value="ECO:0007669"/>
    <property type="project" value="InterPro"/>
</dbReference>
<keyword evidence="12" id="KW-0125">Carotenoid biosynthesis</keyword>
<keyword evidence="13 19" id="KW-1133">Transmembrane helix</keyword>
<evidence type="ECO:0000256" key="12">
    <source>
        <dbReference type="ARBA" id="ARBA00022746"/>
    </source>
</evidence>